<gene>
    <name evidence="1" type="ORF">Scinn_60260</name>
</gene>
<evidence type="ECO:0008006" key="3">
    <source>
        <dbReference type="Google" id="ProtNLM"/>
    </source>
</evidence>
<proteinExistence type="predicted"/>
<sequence length="496" mass="55913">MRMKTDSRTSRATATLVPRQQILRCVEEPIGRPAVGGALPANRRHNLVVVGFDEIVANKYLPCIREAVEAGHVDSYSVIDLESERSVIEERIQGADLKPREVVYLPESARGSTARQAQPELIGAALRQLRLPESPMKVYIATEVRAHEAYLRYCVENGIDSLTEKPVLAPLVDGRFAPSRISDVMEELIAKAGRTRAKHSVMTLSRYHRIYNGEVLRALEDRVRDWQAPVTSFHLRAAGGVWNLQHEYETRDDHPYRYGYGMMMHGAYHYVDLAVQCLALNKLVFPDRRFRLEVSAFGAFPADQYLRVPTPAATRFEDGQPRWPHTESPAASFGETDITATFRLVDVMSERTLTIGTLSFEQTTPSIRSWQDLPDDVYNKNGRTSSVDLEAQLSTLYSAHVHCYDVPRGQNADRIDAFARLTTRANASLLPEEQYTTVRTFDGLFHSDSNRELMENWLRGTEDRSSLSAHLLPMKVTEALASSLRTPGRPVVIAEF</sequence>
<comment type="caution">
    <text evidence="1">The sequence shown here is derived from an EMBL/GenBank/DDBJ whole genome shotgun (WGS) entry which is preliminary data.</text>
</comment>
<reference evidence="2" key="1">
    <citation type="submission" date="2020-09" db="EMBL/GenBank/DDBJ databases">
        <title>Whole genome shotgun sequence of Streptomyces cinnamonensis NBRC 15873.</title>
        <authorList>
            <person name="Komaki H."/>
            <person name="Tamura T."/>
        </authorList>
    </citation>
    <scope>NUCLEOTIDE SEQUENCE [LARGE SCALE GENOMIC DNA]</scope>
    <source>
        <strain evidence="2">NBRC 15873</strain>
    </source>
</reference>
<dbReference type="Proteomes" id="UP000660554">
    <property type="component" value="Unassembled WGS sequence"/>
</dbReference>
<dbReference type="EMBL" id="BNDV01000016">
    <property type="protein sequence ID" value="GHI16563.1"/>
    <property type="molecule type" value="Genomic_DNA"/>
</dbReference>
<name>A0ABQ3NUW8_STRVG</name>
<dbReference type="Gene3D" id="3.40.50.720">
    <property type="entry name" value="NAD(P)-binding Rossmann-like Domain"/>
    <property type="match status" value="1"/>
</dbReference>
<protein>
    <recommendedName>
        <fullName evidence="3">Gfo/Idh/MocA-like oxidoreductase N-terminal domain-containing protein</fullName>
    </recommendedName>
</protein>
<organism evidence="1 2">
    <name type="scientific">Streptomyces virginiae</name>
    <name type="common">Streptomyces cinnamonensis</name>
    <dbReference type="NCBI Taxonomy" id="1961"/>
    <lineage>
        <taxon>Bacteria</taxon>
        <taxon>Bacillati</taxon>
        <taxon>Actinomycetota</taxon>
        <taxon>Actinomycetes</taxon>
        <taxon>Kitasatosporales</taxon>
        <taxon>Streptomycetaceae</taxon>
        <taxon>Streptomyces</taxon>
    </lineage>
</organism>
<keyword evidence="2" id="KW-1185">Reference proteome</keyword>
<accession>A0ABQ3NUW8</accession>
<evidence type="ECO:0000313" key="2">
    <source>
        <dbReference type="Proteomes" id="UP000660554"/>
    </source>
</evidence>
<evidence type="ECO:0000313" key="1">
    <source>
        <dbReference type="EMBL" id="GHI16563.1"/>
    </source>
</evidence>